<gene>
    <name evidence="1" type="ORF">Vadar_034567</name>
</gene>
<evidence type="ECO:0000313" key="2">
    <source>
        <dbReference type="Proteomes" id="UP000828048"/>
    </source>
</evidence>
<dbReference type="Proteomes" id="UP000828048">
    <property type="component" value="Chromosome 10"/>
</dbReference>
<keyword evidence="2" id="KW-1185">Reference proteome</keyword>
<name>A0ACB7XM11_9ERIC</name>
<sequence length="88" mass="10225">MRPHPVFHDNEEIEKDTALTKKNQGLVRRAYIVIEEDRSITTSFQRWMIENNPIDEVKVISGADHMVMFSKPEELCSCLQELAANLEH</sequence>
<organism evidence="1 2">
    <name type="scientific">Vaccinium darrowii</name>
    <dbReference type="NCBI Taxonomy" id="229202"/>
    <lineage>
        <taxon>Eukaryota</taxon>
        <taxon>Viridiplantae</taxon>
        <taxon>Streptophyta</taxon>
        <taxon>Embryophyta</taxon>
        <taxon>Tracheophyta</taxon>
        <taxon>Spermatophyta</taxon>
        <taxon>Magnoliopsida</taxon>
        <taxon>eudicotyledons</taxon>
        <taxon>Gunneridae</taxon>
        <taxon>Pentapetalae</taxon>
        <taxon>asterids</taxon>
        <taxon>Ericales</taxon>
        <taxon>Ericaceae</taxon>
        <taxon>Vaccinioideae</taxon>
        <taxon>Vaccinieae</taxon>
        <taxon>Vaccinium</taxon>
    </lineage>
</organism>
<dbReference type="EMBL" id="CM037160">
    <property type="protein sequence ID" value="KAH7841812.1"/>
    <property type="molecule type" value="Genomic_DNA"/>
</dbReference>
<accession>A0ACB7XM11</accession>
<protein>
    <submittedName>
        <fullName evidence="1">Uncharacterized protein</fullName>
    </submittedName>
</protein>
<comment type="caution">
    <text evidence="1">The sequence shown here is derived from an EMBL/GenBank/DDBJ whole genome shotgun (WGS) entry which is preliminary data.</text>
</comment>
<proteinExistence type="predicted"/>
<evidence type="ECO:0000313" key="1">
    <source>
        <dbReference type="EMBL" id="KAH7841812.1"/>
    </source>
</evidence>
<reference evidence="1 2" key="1">
    <citation type="journal article" date="2021" name="Hortic Res">
        <title>High-quality reference genome and annotation aids understanding of berry development for evergreen blueberry (Vaccinium darrowii).</title>
        <authorList>
            <person name="Yu J."/>
            <person name="Hulse-Kemp A.M."/>
            <person name="Babiker E."/>
            <person name="Staton M."/>
        </authorList>
    </citation>
    <scope>NUCLEOTIDE SEQUENCE [LARGE SCALE GENOMIC DNA]</scope>
    <source>
        <strain evidence="2">cv. NJ 8807/NJ 8810</strain>
        <tissue evidence="1">Young leaf</tissue>
    </source>
</reference>